<dbReference type="PROSITE" id="PS50082">
    <property type="entry name" value="WD_REPEATS_2"/>
    <property type="match status" value="6"/>
</dbReference>
<evidence type="ECO:0000256" key="1">
    <source>
        <dbReference type="ARBA" id="ARBA00004496"/>
    </source>
</evidence>
<keyword evidence="7" id="KW-1185">Reference proteome</keyword>
<name>A0A176VW97_MARPO</name>
<feature type="repeat" description="WD" evidence="5">
    <location>
        <begin position="192"/>
        <end position="233"/>
    </location>
</feature>
<dbReference type="CDD" id="cd00200">
    <property type="entry name" value="WD40"/>
    <property type="match status" value="1"/>
</dbReference>
<feature type="repeat" description="WD" evidence="5">
    <location>
        <begin position="363"/>
        <end position="398"/>
    </location>
</feature>
<dbReference type="PANTHER" id="PTHR19857">
    <property type="entry name" value="MITOCHONDRIAL DIVISION PROTEIN 1-RELATED"/>
    <property type="match status" value="1"/>
</dbReference>
<evidence type="ECO:0000313" key="6">
    <source>
        <dbReference type="EMBL" id="OAE25079.1"/>
    </source>
</evidence>
<comment type="caution">
    <text evidence="6">The sequence shown here is derived from an EMBL/GenBank/DDBJ whole genome shotgun (WGS) entry which is preliminary data.</text>
</comment>
<reference evidence="6" key="1">
    <citation type="submission" date="2016-03" db="EMBL/GenBank/DDBJ databases">
        <title>Mechanisms controlling the formation of the plant cell surface in tip-growing cells are functionally conserved among land plants.</title>
        <authorList>
            <person name="Honkanen S."/>
            <person name="Jones V.A."/>
            <person name="Morieri G."/>
            <person name="Champion C."/>
            <person name="Hetherington A.J."/>
            <person name="Kelly S."/>
            <person name="Saint-Marcoux D."/>
            <person name="Proust H."/>
            <person name="Prescott H."/>
            <person name="Dolan L."/>
        </authorList>
    </citation>
    <scope>NUCLEOTIDE SEQUENCE [LARGE SCALE GENOMIC DNA]</scope>
    <source>
        <tissue evidence="6">Whole gametophyte</tissue>
    </source>
</reference>
<keyword evidence="2" id="KW-0963">Cytoplasm</keyword>
<dbReference type="PANTHER" id="PTHR19857:SF8">
    <property type="entry name" value="ANGIO-ASSOCIATED MIGRATORY CELL PROTEIN"/>
    <property type="match status" value="1"/>
</dbReference>
<dbReference type="SUPFAM" id="SSF50978">
    <property type="entry name" value="WD40 repeat-like"/>
    <property type="match status" value="1"/>
</dbReference>
<feature type="repeat" description="WD" evidence="5">
    <location>
        <begin position="321"/>
        <end position="362"/>
    </location>
</feature>
<sequence>MEPEEGARVFLDEQDVVEEILSDDGEYHDGDSENGVPEDLMDQMGDMMTVMEGEGEDDKIDDADHTFTGHTDSVYCVAISPTDPGLVATGGGDEVGFQWRVGEAVDPRELRGHTDSLVQLAFSNDGALLASGGLDGFVIIWQNGVSKHHLEGPSDGIEFVKWHPRGHLVLAGSEDFSAWMWNADSGQCLNVFTGHSGSVMCGDFTPDGKLICTGSADGSFRIWNPKTATTTHVIQGHPYHTEGVVCMAIHLDSSIAITGSTDATACIINLQTGKVSGSLTGLHTKSVESVGLSSILPLAATGSLDGNLIIWDLQTLSPRHTCEHEDGIVKVVWPTGSHLIYTASLDCSVRIWDSRTGELVRRFQGHSDSITDMAVSKDGRLILSGSDDMTARVFSLDS</sequence>
<dbReference type="EMBL" id="LVLJ01002405">
    <property type="protein sequence ID" value="OAE25079.1"/>
    <property type="molecule type" value="Genomic_DNA"/>
</dbReference>
<proteinExistence type="predicted"/>
<gene>
    <name evidence="6" type="ORF">AXG93_1163s1140</name>
</gene>
<dbReference type="Pfam" id="PF00400">
    <property type="entry name" value="WD40"/>
    <property type="match status" value="8"/>
</dbReference>
<dbReference type="SMART" id="SM00320">
    <property type="entry name" value="WD40"/>
    <property type="match status" value="8"/>
</dbReference>
<feature type="repeat" description="WD" evidence="5">
    <location>
        <begin position="110"/>
        <end position="142"/>
    </location>
</feature>
<dbReference type="FunFam" id="2.130.10.10:FF:000074">
    <property type="entry name" value="Angio-associated migratory cell protein-like protein"/>
    <property type="match status" value="1"/>
</dbReference>
<keyword evidence="4" id="KW-0677">Repeat</keyword>
<feature type="repeat" description="WD" evidence="5">
    <location>
        <begin position="150"/>
        <end position="191"/>
    </location>
</feature>
<dbReference type="InterPro" id="IPR001680">
    <property type="entry name" value="WD40_rpt"/>
</dbReference>
<dbReference type="Proteomes" id="UP000077202">
    <property type="component" value="Unassembled WGS sequence"/>
</dbReference>
<dbReference type="Gene3D" id="2.130.10.10">
    <property type="entry name" value="YVTN repeat-like/Quinoprotein amine dehydrogenase"/>
    <property type="match status" value="1"/>
</dbReference>
<dbReference type="GO" id="GO:0005737">
    <property type="term" value="C:cytoplasm"/>
    <property type="evidence" value="ECO:0007669"/>
    <property type="project" value="UniProtKB-SubCell"/>
</dbReference>
<evidence type="ECO:0000256" key="4">
    <source>
        <dbReference type="ARBA" id="ARBA00022737"/>
    </source>
</evidence>
<organism evidence="6 7">
    <name type="scientific">Marchantia polymorpha subsp. ruderalis</name>
    <dbReference type="NCBI Taxonomy" id="1480154"/>
    <lineage>
        <taxon>Eukaryota</taxon>
        <taxon>Viridiplantae</taxon>
        <taxon>Streptophyta</taxon>
        <taxon>Embryophyta</taxon>
        <taxon>Marchantiophyta</taxon>
        <taxon>Marchantiopsida</taxon>
        <taxon>Marchantiidae</taxon>
        <taxon>Marchantiales</taxon>
        <taxon>Marchantiaceae</taxon>
        <taxon>Marchantia</taxon>
    </lineage>
</organism>
<dbReference type="AlphaFoldDB" id="A0A176VW97"/>
<accession>A0A176VW97</accession>
<evidence type="ECO:0000313" key="7">
    <source>
        <dbReference type="Proteomes" id="UP000077202"/>
    </source>
</evidence>
<comment type="subcellular location">
    <subcellularLocation>
        <location evidence="1">Cytoplasm</location>
    </subcellularLocation>
</comment>
<dbReference type="InterPro" id="IPR019775">
    <property type="entry name" value="WD40_repeat_CS"/>
</dbReference>
<keyword evidence="3 5" id="KW-0853">WD repeat</keyword>
<dbReference type="InterPro" id="IPR015943">
    <property type="entry name" value="WD40/YVTN_repeat-like_dom_sf"/>
</dbReference>
<dbReference type="PROSITE" id="PS50294">
    <property type="entry name" value="WD_REPEATS_REGION"/>
    <property type="match status" value="4"/>
</dbReference>
<dbReference type="PROSITE" id="PS00678">
    <property type="entry name" value="WD_REPEATS_1"/>
    <property type="match status" value="3"/>
</dbReference>
<evidence type="ECO:0000256" key="5">
    <source>
        <dbReference type="PROSITE-ProRule" id="PRU00221"/>
    </source>
</evidence>
<evidence type="ECO:0000256" key="2">
    <source>
        <dbReference type="ARBA" id="ARBA00022490"/>
    </source>
</evidence>
<feature type="repeat" description="WD" evidence="5">
    <location>
        <begin position="280"/>
        <end position="321"/>
    </location>
</feature>
<evidence type="ECO:0000256" key="3">
    <source>
        <dbReference type="ARBA" id="ARBA00022574"/>
    </source>
</evidence>
<dbReference type="InterPro" id="IPR036322">
    <property type="entry name" value="WD40_repeat_dom_sf"/>
</dbReference>
<protein>
    <submittedName>
        <fullName evidence="6">Uncharacterized protein</fullName>
    </submittedName>
</protein>
<dbReference type="InterPro" id="IPR051179">
    <property type="entry name" value="WD_repeat_multifunction"/>
</dbReference>